<dbReference type="EMBL" id="FRBM01000004">
    <property type="protein sequence ID" value="SHL46865.1"/>
    <property type="molecule type" value="Genomic_DNA"/>
</dbReference>
<organism evidence="2 3">
    <name type="scientific">Chryseobacterium contaminans</name>
    <dbReference type="NCBI Taxonomy" id="1423959"/>
    <lineage>
        <taxon>Bacteria</taxon>
        <taxon>Pseudomonadati</taxon>
        <taxon>Bacteroidota</taxon>
        <taxon>Flavobacteriia</taxon>
        <taxon>Flavobacteriales</taxon>
        <taxon>Weeksellaceae</taxon>
        <taxon>Chryseobacterium group</taxon>
        <taxon>Chryseobacterium</taxon>
    </lineage>
</organism>
<protein>
    <recommendedName>
        <fullName evidence="4">Bulb-type lectin domain-containing protein</fullName>
    </recommendedName>
</protein>
<dbReference type="RefSeq" id="WP_123873040.1">
    <property type="nucleotide sequence ID" value="NZ_FRBM01000004.1"/>
</dbReference>
<feature type="chain" id="PRO_5013337020" description="Bulb-type lectin domain-containing protein" evidence="1">
    <location>
        <begin position="22"/>
        <end position="356"/>
    </location>
</feature>
<dbReference type="Proteomes" id="UP000184069">
    <property type="component" value="Unassembled WGS sequence"/>
</dbReference>
<proteinExistence type="predicted"/>
<keyword evidence="1" id="KW-0732">Signal</keyword>
<evidence type="ECO:0000313" key="3">
    <source>
        <dbReference type="Proteomes" id="UP000184069"/>
    </source>
</evidence>
<evidence type="ECO:0000256" key="1">
    <source>
        <dbReference type="SAM" id="SignalP"/>
    </source>
</evidence>
<sequence>MKKQAISSCMIALVFSSSVFAQVGINTPSPKSTMDISVVRNAAGDIVNNSQWIGLQAPRLTRGELTAITSSYTTDQNGALIYITDSSSGNNLGQRVNIDSVGYYYFNGSLWQKIKDTSGDISLYTNNGTLAANRTITENGNTLTFTGTAEGANKFINTSGTSSQQKSPLQIVDGGQGEGKVLLSDTNGNVRWQMYRVQKTSGTIGAGVNIPFNATNFRTTGTSITLSPGKWEVSVSMLLPVDTGTLTSSDWVWLKSSFSDTNANVSGIAGLSADIVGGKLISGLFSGPKNNSANPKFNMMTGSVVIINNTGADKTYFYVAGLCDSEFTAGTGKATRFELFGGADWSENIITAMPVQ</sequence>
<gene>
    <name evidence="2" type="ORF">SAMN05444407_104135</name>
</gene>
<accession>A0A1M7AVX7</accession>
<feature type="signal peptide" evidence="1">
    <location>
        <begin position="1"/>
        <end position="21"/>
    </location>
</feature>
<evidence type="ECO:0008006" key="4">
    <source>
        <dbReference type="Google" id="ProtNLM"/>
    </source>
</evidence>
<reference evidence="2 3" key="1">
    <citation type="submission" date="2016-11" db="EMBL/GenBank/DDBJ databases">
        <authorList>
            <person name="Jaros S."/>
            <person name="Januszkiewicz K."/>
            <person name="Wedrychowicz H."/>
        </authorList>
    </citation>
    <scope>NUCLEOTIDE SEQUENCE [LARGE SCALE GENOMIC DNA]</scope>
    <source>
        <strain evidence="2 3">DSM 27621</strain>
    </source>
</reference>
<dbReference type="STRING" id="1423959.SAMN05444407_104135"/>
<name>A0A1M7AVX7_9FLAO</name>
<dbReference type="OrthoDB" id="1252924at2"/>
<evidence type="ECO:0000313" key="2">
    <source>
        <dbReference type="EMBL" id="SHL46865.1"/>
    </source>
</evidence>
<dbReference type="AlphaFoldDB" id="A0A1M7AVX7"/>